<evidence type="ECO:0000313" key="2">
    <source>
        <dbReference type="Proteomes" id="UP000612329"/>
    </source>
</evidence>
<sequence>MKKVTVKNLIEFRGKNQRTKITFVHNLKKEKMKSQDSSGGDYWISCLSAIRNSFRLNDESLLDEKIYLLRDKINVTEIKRIKNQFQRNIDIVDSFKDYDLKYLKPNTDLTFLKQPRNKSLLDIKGLPIEAKPCHIYTFSQNDIDEIGGIWFIAKLNGFKKSELGMFTDILYRYLDKYYSKDFYINPDYCVAVDLFNAQEVNYSDIKNGKVSILIDSTIDELKNI</sequence>
<dbReference type="EMBL" id="BMNR01000002">
    <property type="protein sequence ID" value="GGK20588.1"/>
    <property type="molecule type" value="Genomic_DNA"/>
</dbReference>
<dbReference type="RefSeq" id="WP_188651279.1">
    <property type="nucleotide sequence ID" value="NZ_BMNR01000002.1"/>
</dbReference>
<reference evidence="1" key="1">
    <citation type="journal article" date="2014" name="Int. J. Syst. Evol. Microbiol.">
        <title>Complete genome sequence of Corynebacterium casei LMG S-19264T (=DSM 44701T), isolated from a smear-ripened cheese.</title>
        <authorList>
            <consortium name="US DOE Joint Genome Institute (JGI-PGF)"/>
            <person name="Walter F."/>
            <person name="Albersmeier A."/>
            <person name="Kalinowski J."/>
            <person name="Ruckert C."/>
        </authorList>
    </citation>
    <scope>NUCLEOTIDE SEQUENCE</scope>
    <source>
        <strain evidence="1">JCM 12862</strain>
    </source>
</reference>
<accession>A0A8J3BGM5</accession>
<dbReference type="AlphaFoldDB" id="A0A8J3BGM5"/>
<keyword evidence="2" id="KW-1185">Reference proteome</keyword>
<dbReference type="Proteomes" id="UP000612329">
    <property type="component" value="Unassembled WGS sequence"/>
</dbReference>
<protein>
    <submittedName>
        <fullName evidence="1">Uncharacterized protein</fullName>
    </submittedName>
</protein>
<evidence type="ECO:0000313" key="1">
    <source>
        <dbReference type="EMBL" id="GGK20588.1"/>
    </source>
</evidence>
<reference evidence="1" key="2">
    <citation type="submission" date="2020-09" db="EMBL/GenBank/DDBJ databases">
        <authorList>
            <person name="Sun Q."/>
            <person name="Ohkuma M."/>
        </authorList>
    </citation>
    <scope>NUCLEOTIDE SEQUENCE</scope>
    <source>
        <strain evidence="1">JCM 12862</strain>
    </source>
</reference>
<organism evidence="1 2">
    <name type="scientific">Yeosuana aromativorans</name>
    <dbReference type="NCBI Taxonomy" id="288019"/>
    <lineage>
        <taxon>Bacteria</taxon>
        <taxon>Pseudomonadati</taxon>
        <taxon>Bacteroidota</taxon>
        <taxon>Flavobacteriia</taxon>
        <taxon>Flavobacteriales</taxon>
        <taxon>Flavobacteriaceae</taxon>
        <taxon>Yeosuana</taxon>
    </lineage>
</organism>
<comment type="caution">
    <text evidence="1">The sequence shown here is derived from an EMBL/GenBank/DDBJ whole genome shotgun (WGS) entry which is preliminary data.</text>
</comment>
<name>A0A8J3BGM5_9FLAO</name>
<proteinExistence type="predicted"/>
<gene>
    <name evidence="1" type="ORF">GCM10007962_13390</name>
</gene>